<dbReference type="EMBL" id="CAXDID020000660">
    <property type="protein sequence ID" value="CAL6109004.1"/>
    <property type="molecule type" value="Genomic_DNA"/>
</dbReference>
<evidence type="ECO:0000313" key="2">
    <source>
        <dbReference type="EMBL" id="CAL6109004.1"/>
    </source>
</evidence>
<sequence length="109" mass="12746">MNSFTFLSVSSSFGSLSIEFSMKLRQLKQEFSSFCYYVCIDILDTAGKTDLMYFWVQETRSSGAFFSPKQLFRSSNESFYFFQTSCKEKTTDCGFVVHNLDKILERFNF</sequence>
<name>A0AA86QYZ7_9EUKA</name>
<proteinExistence type="predicted"/>
<accession>A0AA86QYZ7</accession>
<organism evidence="1">
    <name type="scientific">Hexamita inflata</name>
    <dbReference type="NCBI Taxonomy" id="28002"/>
    <lineage>
        <taxon>Eukaryota</taxon>
        <taxon>Metamonada</taxon>
        <taxon>Diplomonadida</taxon>
        <taxon>Hexamitidae</taxon>
        <taxon>Hexamitinae</taxon>
        <taxon>Hexamita</taxon>
    </lineage>
</organism>
<reference evidence="2 3" key="2">
    <citation type="submission" date="2024-07" db="EMBL/GenBank/DDBJ databases">
        <authorList>
            <person name="Akdeniz Z."/>
        </authorList>
    </citation>
    <scope>NUCLEOTIDE SEQUENCE [LARGE SCALE GENOMIC DNA]</scope>
</reference>
<protein>
    <submittedName>
        <fullName evidence="2">Hypothetical_protein</fullName>
    </submittedName>
</protein>
<dbReference type="EMBL" id="CATOUU010000965">
    <property type="protein sequence ID" value="CAI9963152.1"/>
    <property type="molecule type" value="Genomic_DNA"/>
</dbReference>
<evidence type="ECO:0000313" key="3">
    <source>
        <dbReference type="Proteomes" id="UP001642409"/>
    </source>
</evidence>
<evidence type="ECO:0000313" key="1">
    <source>
        <dbReference type="EMBL" id="CAI9963152.1"/>
    </source>
</evidence>
<dbReference type="Proteomes" id="UP001642409">
    <property type="component" value="Unassembled WGS sequence"/>
</dbReference>
<keyword evidence="3" id="KW-1185">Reference proteome</keyword>
<comment type="caution">
    <text evidence="1">The sequence shown here is derived from an EMBL/GenBank/DDBJ whole genome shotgun (WGS) entry which is preliminary data.</text>
</comment>
<gene>
    <name evidence="1" type="ORF">HINF_LOCUS50797</name>
    <name evidence="2" type="ORF">HINF_LOCUS75238</name>
</gene>
<reference evidence="1" key="1">
    <citation type="submission" date="2023-06" db="EMBL/GenBank/DDBJ databases">
        <authorList>
            <person name="Kurt Z."/>
        </authorList>
    </citation>
    <scope>NUCLEOTIDE SEQUENCE</scope>
</reference>
<dbReference type="AlphaFoldDB" id="A0AA86QYZ7"/>